<keyword evidence="8 14" id="KW-1133">Transmembrane helix</keyword>
<keyword evidence="15" id="KW-0732">Signal</keyword>
<evidence type="ECO:0000256" key="10">
    <source>
        <dbReference type="ARBA" id="ARBA00023112"/>
    </source>
</evidence>
<organism evidence="16 17">
    <name type="scientific">Luedemannella flava</name>
    <dbReference type="NCBI Taxonomy" id="349316"/>
    <lineage>
        <taxon>Bacteria</taxon>
        <taxon>Bacillati</taxon>
        <taxon>Actinomycetota</taxon>
        <taxon>Actinomycetes</taxon>
        <taxon>Micromonosporales</taxon>
        <taxon>Micromonosporaceae</taxon>
        <taxon>Luedemannella</taxon>
    </lineage>
</organism>
<evidence type="ECO:0000256" key="9">
    <source>
        <dbReference type="ARBA" id="ARBA00023065"/>
    </source>
</evidence>
<feature type="transmembrane region" description="Helical" evidence="14">
    <location>
        <begin position="422"/>
        <end position="445"/>
    </location>
</feature>
<evidence type="ECO:0000256" key="6">
    <source>
        <dbReference type="ARBA" id="ARBA00022596"/>
    </source>
</evidence>
<feature type="transmembrane region" description="Helical" evidence="14">
    <location>
        <begin position="244"/>
        <end position="264"/>
    </location>
</feature>
<feature type="signal peptide" evidence="15">
    <location>
        <begin position="1"/>
        <end position="26"/>
    </location>
</feature>
<evidence type="ECO:0000256" key="12">
    <source>
        <dbReference type="ARBA" id="ARBA00023285"/>
    </source>
</evidence>
<feature type="compositionally biased region" description="Basic and acidic residues" evidence="13">
    <location>
        <begin position="349"/>
        <end position="365"/>
    </location>
</feature>
<name>A0ABN2MRM5_9ACTN</name>
<feature type="chain" id="PRO_5045114871" description="Nickel/cobalt efflux system" evidence="15">
    <location>
        <begin position="27"/>
        <end position="521"/>
    </location>
</feature>
<feature type="compositionally biased region" description="Basic residues" evidence="13">
    <location>
        <begin position="386"/>
        <end position="414"/>
    </location>
</feature>
<evidence type="ECO:0000313" key="16">
    <source>
        <dbReference type="EMBL" id="GAA1836272.1"/>
    </source>
</evidence>
<evidence type="ECO:0000256" key="14">
    <source>
        <dbReference type="SAM" id="Phobius"/>
    </source>
</evidence>
<keyword evidence="6" id="KW-0533">Nickel</keyword>
<evidence type="ECO:0000256" key="11">
    <source>
        <dbReference type="ARBA" id="ARBA00023136"/>
    </source>
</evidence>
<evidence type="ECO:0000256" key="13">
    <source>
        <dbReference type="SAM" id="MobiDB-lite"/>
    </source>
</evidence>
<dbReference type="InterPro" id="IPR051224">
    <property type="entry name" value="NiCoT_RcnA"/>
</dbReference>
<evidence type="ECO:0000256" key="1">
    <source>
        <dbReference type="ARBA" id="ARBA00002510"/>
    </source>
</evidence>
<reference evidence="16 17" key="1">
    <citation type="journal article" date="2019" name="Int. J. Syst. Evol. Microbiol.">
        <title>The Global Catalogue of Microorganisms (GCM) 10K type strain sequencing project: providing services to taxonomists for standard genome sequencing and annotation.</title>
        <authorList>
            <consortium name="The Broad Institute Genomics Platform"/>
            <consortium name="The Broad Institute Genome Sequencing Center for Infectious Disease"/>
            <person name="Wu L."/>
            <person name="Ma J."/>
        </authorList>
    </citation>
    <scope>NUCLEOTIDE SEQUENCE [LARGE SCALE GENOMIC DNA]</scope>
    <source>
        <strain evidence="16 17">JCM 13250</strain>
    </source>
</reference>
<evidence type="ECO:0000256" key="5">
    <source>
        <dbReference type="ARBA" id="ARBA00022475"/>
    </source>
</evidence>
<dbReference type="RefSeq" id="WP_344140378.1">
    <property type="nucleotide sequence ID" value="NZ_BAAALT010000296.1"/>
</dbReference>
<comment type="function">
    <text evidence="1">Efflux system for nickel and cobalt.</text>
</comment>
<feature type="region of interest" description="Disordered" evidence="13">
    <location>
        <begin position="196"/>
        <end position="216"/>
    </location>
</feature>
<feature type="transmembrane region" description="Helical" evidence="14">
    <location>
        <begin position="314"/>
        <end position="338"/>
    </location>
</feature>
<feature type="transmembrane region" description="Helical" evidence="14">
    <location>
        <begin position="451"/>
        <end position="476"/>
    </location>
</feature>
<feature type="transmembrane region" description="Helical" evidence="14">
    <location>
        <begin position="496"/>
        <end position="518"/>
    </location>
</feature>
<comment type="caution">
    <text evidence="16">The sequence shown here is derived from an EMBL/GenBank/DDBJ whole genome shotgun (WGS) entry which is preliminary data.</text>
</comment>
<evidence type="ECO:0000256" key="8">
    <source>
        <dbReference type="ARBA" id="ARBA00022989"/>
    </source>
</evidence>
<evidence type="ECO:0000256" key="7">
    <source>
        <dbReference type="ARBA" id="ARBA00022692"/>
    </source>
</evidence>
<protein>
    <recommendedName>
        <fullName evidence="18">Nickel/cobalt efflux system</fullName>
    </recommendedName>
</protein>
<dbReference type="PANTHER" id="PTHR40659">
    <property type="entry name" value="NICKEL/COBALT EFFLUX SYSTEM RCNA"/>
    <property type="match status" value="1"/>
</dbReference>
<dbReference type="PANTHER" id="PTHR40659:SF1">
    <property type="entry name" value="NICKEL_COBALT EFFLUX SYSTEM RCNA"/>
    <property type="match status" value="1"/>
</dbReference>
<keyword evidence="3" id="KW-0171">Cobalt transport</keyword>
<proteinExistence type="predicted"/>
<gene>
    <name evidence="16" type="ORF">GCM10009682_62920</name>
</gene>
<dbReference type="Pfam" id="PF03824">
    <property type="entry name" value="NicO"/>
    <property type="match status" value="1"/>
</dbReference>
<feature type="region of interest" description="Disordered" evidence="13">
    <location>
        <begin position="349"/>
        <end position="414"/>
    </location>
</feature>
<dbReference type="EMBL" id="BAAALT010000296">
    <property type="protein sequence ID" value="GAA1836272.1"/>
    <property type="molecule type" value="Genomic_DNA"/>
</dbReference>
<accession>A0ABN2MRM5</accession>
<keyword evidence="7 14" id="KW-0812">Transmembrane</keyword>
<evidence type="ECO:0000256" key="2">
    <source>
        <dbReference type="ARBA" id="ARBA00004651"/>
    </source>
</evidence>
<keyword evidence="10" id="KW-0921">Nickel transport</keyword>
<comment type="subcellular location">
    <subcellularLocation>
        <location evidence="2">Cell membrane</location>
        <topology evidence="2">Multi-pass membrane protein</topology>
    </subcellularLocation>
</comment>
<dbReference type="InterPro" id="IPR011541">
    <property type="entry name" value="Ni/Co_transpt_high_affinity"/>
</dbReference>
<keyword evidence="11 14" id="KW-0472">Membrane</keyword>
<evidence type="ECO:0000313" key="17">
    <source>
        <dbReference type="Proteomes" id="UP001500218"/>
    </source>
</evidence>
<evidence type="ECO:0008006" key="18">
    <source>
        <dbReference type="Google" id="ProtNLM"/>
    </source>
</evidence>
<evidence type="ECO:0000256" key="15">
    <source>
        <dbReference type="SAM" id="SignalP"/>
    </source>
</evidence>
<sequence length="521" mass="52931">MIRSLSLAVAAGVLAVLLLPAGAAGAAPPLAHPLGNFSVNESVALTLRPDRVDAVAVVDLAELPTLADRATADTTGAATCAAFADALAVTVAGERLGWTVSGARFAYLPGAAGLATSRVDCAFTAPARLGDAADVTIDNGYLADRVGWRELAAAGAGVRLGGSSLPAASPTNGLRDYPRDLLDSPADVRTATLRVEPGDGAEAPATGAGSGALPVGATERTGGWTAGAERLLDRLVAAGRLTPLVGLLAVGLALLLGAAHAALPGHGKTVMAAYLAGRDGRPRDAVAVGATVTLTHTGGVLVLGLVLTSVTGLFGVRVLGALGIVSGALIVVVGAALLRRALRATRTHIPDHAHDHGDTHDADHGRHNHGHHHGQGHARGHDHGRAHDHRHHGHDHDHSHVHRHGHHHGHGTRRGRADRWSILGLGVAGGLVPSPSALIVLLGAVGLGRTAFGVALVLAYGLGMAATLTAAGLLLLRLRGRWLDRPTPLITRIRRLLPTTTAGLVLLVGVTLAARAAAMMP</sequence>
<dbReference type="Proteomes" id="UP001500218">
    <property type="component" value="Unassembled WGS sequence"/>
</dbReference>
<keyword evidence="4" id="KW-0813">Transport</keyword>
<keyword evidence="12" id="KW-0170">Cobalt</keyword>
<feature type="transmembrane region" description="Helical" evidence="14">
    <location>
        <begin position="285"/>
        <end position="308"/>
    </location>
</feature>
<keyword evidence="17" id="KW-1185">Reference proteome</keyword>
<evidence type="ECO:0000256" key="4">
    <source>
        <dbReference type="ARBA" id="ARBA00022448"/>
    </source>
</evidence>
<evidence type="ECO:0000256" key="3">
    <source>
        <dbReference type="ARBA" id="ARBA00022426"/>
    </source>
</evidence>
<feature type="compositionally biased region" description="Basic residues" evidence="13">
    <location>
        <begin position="366"/>
        <end position="378"/>
    </location>
</feature>
<keyword evidence="9" id="KW-0406">Ion transport</keyword>
<keyword evidence="5" id="KW-1003">Cell membrane</keyword>